<dbReference type="InterPro" id="IPR011122">
    <property type="entry name" value="WavE"/>
</dbReference>
<gene>
    <name evidence="1" type="ORF">ACFQ3C_10365</name>
</gene>
<protein>
    <submittedName>
        <fullName evidence="1">WavE lipopolysaccharide synthesis family protein</fullName>
    </submittedName>
</protein>
<organism evidence="1 2">
    <name type="scientific">Seohaeicola saemankumensis</name>
    <dbReference type="NCBI Taxonomy" id="481181"/>
    <lineage>
        <taxon>Bacteria</taxon>
        <taxon>Pseudomonadati</taxon>
        <taxon>Pseudomonadota</taxon>
        <taxon>Alphaproteobacteria</taxon>
        <taxon>Rhodobacterales</taxon>
        <taxon>Roseobacteraceae</taxon>
        <taxon>Seohaeicola</taxon>
    </lineage>
</organism>
<comment type="caution">
    <text evidence="1">The sequence shown here is derived from an EMBL/GenBank/DDBJ whole genome shotgun (WGS) entry which is preliminary data.</text>
</comment>
<evidence type="ECO:0000313" key="2">
    <source>
        <dbReference type="Proteomes" id="UP001597151"/>
    </source>
</evidence>
<keyword evidence="2" id="KW-1185">Reference proteome</keyword>
<dbReference type="EMBL" id="JBHTKR010000004">
    <property type="protein sequence ID" value="MFD1195073.1"/>
    <property type="molecule type" value="Genomic_DNA"/>
</dbReference>
<proteinExistence type="predicted"/>
<dbReference type="Proteomes" id="UP001597151">
    <property type="component" value="Unassembled WGS sequence"/>
</dbReference>
<accession>A0ABW3TDP1</accession>
<reference evidence="2" key="1">
    <citation type="journal article" date="2019" name="Int. J. Syst. Evol. Microbiol.">
        <title>The Global Catalogue of Microorganisms (GCM) 10K type strain sequencing project: providing services to taxonomists for standard genome sequencing and annotation.</title>
        <authorList>
            <consortium name="The Broad Institute Genomics Platform"/>
            <consortium name="The Broad Institute Genome Sequencing Center for Infectious Disease"/>
            <person name="Wu L."/>
            <person name="Ma J."/>
        </authorList>
    </citation>
    <scope>NUCLEOTIDE SEQUENCE [LARGE SCALE GENOMIC DNA]</scope>
    <source>
        <strain evidence="2">CCUG 55328</strain>
    </source>
</reference>
<name>A0ABW3TDP1_9RHOB</name>
<evidence type="ECO:0000313" key="1">
    <source>
        <dbReference type="EMBL" id="MFD1195073.1"/>
    </source>
</evidence>
<dbReference type="RefSeq" id="WP_380791400.1">
    <property type="nucleotide sequence ID" value="NZ_JBHTKR010000004.1"/>
</dbReference>
<sequence length="294" mass="33775">MQGPIAKEDDFTLNTLRLYRRNMPDAELILSTWSDEDANALAKVADLGVTVLKNDKPAFAGMSNMNMQIVSAGAGVRHAVQKGAQWVMKTRTDQRLYEPNLLSFLIGMQQSFPVAVSGKQNHRIIGLGQGSLKFVPYHVTDQSLFGNAQDMLAYWTPPLQGAEVSERWTEARDQIYRKYSIGQLCRETVPECYLASHFLTRMGHQPDWTIQDSWTAYRDRFCFADYGTTDFYWVKSQTWTRAELIKTYAHVSNRQEMSFLEWMLLHSRQLPVESASRYNEILEDVFLGVLRPQN</sequence>
<dbReference type="Pfam" id="PF07507">
    <property type="entry name" value="WavE"/>
    <property type="match status" value="1"/>
</dbReference>